<dbReference type="RefSeq" id="WP_284916849.1">
    <property type="nucleotide sequence ID" value="NZ_CP126980.1"/>
</dbReference>
<evidence type="ECO:0000256" key="2">
    <source>
        <dbReference type="ARBA" id="ARBA00005216"/>
    </source>
</evidence>
<dbReference type="Gene3D" id="3.40.50.720">
    <property type="entry name" value="NAD(P)-binding Rossmann-like Domain"/>
    <property type="match status" value="2"/>
</dbReference>
<proteinExistence type="inferred from homology"/>
<dbReference type="PROSITE" id="PS00670">
    <property type="entry name" value="D_2_HYDROXYACID_DH_2"/>
    <property type="match status" value="1"/>
</dbReference>
<sequence length="524" mass="53972">MTSVVLVTEELAPAAIEVLTAEHEVRTVNGTDRPALLNALHEAEAVIVRSATRIDAEALRAAPYLRVVARAGVGLDNVDIPAATARGVLVVNAPTSNIISAAEQAVALLLCTARHTAGASAALKAGQWRRSAYTGVEIYGKTVGVVGLGRIGVLVAQRMAAFGATLIAYDPYVQPARAAQLGVRLVTLPELIRESDFISVHLPRTPETVGLIGEKELAEVKPGVRIVNAARGGLVDERALAEALADGRVAGAGLDVFATEPLTESPLFAFDTVTVTPHLGASTVEAQDKAGLAVARSVRLALRGEFVPEAVNVRAGGAVDEEVTPLLPLAEKLGRVFTAVAGGVAAGVTVEVAGELAAHDVTVLRLAVTKGLFASVVAERVTYVNAPQLAADRGVEVELATSEDAGEHSSLITVRGALPDGRRVAVAGAAGKLVEVDGFELDLPADGVLLLFRYRDHPGVVGRIGTTLGRAGVNIGAMRVSRRAAGGDALMTLTIDSSVDPDLLATVAAEIGSSNSAAVDLRTV</sequence>
<dbReference type="InterPro" id="IPR006236">
    <property type="entry name" value="PGDH"/>
</dbReference>
<accession>A0ABY8WF18</accession>
<protein>
    <recommendedName>
        <fullName evidence="4 9">D-3-phosphoglycerate dehydrogenase</fullName>
        <ecNumber evidence="9">1.1.1.95</ecNumber>
    </recommendedName>
</protein>
<comment type="function">
    <text evidence="1">Catalyzes the reversible oxidation of 3-phospho-D-glycerate to 3-phosphonooxypyruvate, the first step of the phosphorylated L-serine biosynthesis pathway. Also catalyzes the reversible oxidation of 2-hydroxyglutarate to 2-oxoglutarate.</text>
</comment>
<dbReference type="InterPro" id="IPR045626">
    <property type="entry name" value="PGDH_ASB_dom"/>
</dbReference>
<organism evidence="11 12">
    <name type="scientific">Actinoplanes oblitus</name>
    <dbReference type="NCBI Taxonomy" id="3040509"/>
    <lineage>
        <taxon>Bacteria</taxon>
        <taxon>Bacillati</taxon>
        <taxon>Actinomycetota</taxon>
        <taxon>Actinomycetes</taxon>
        <taxon>Micromonosporales</taxon>
        <taxon>Micromonosporaceae</taxon>
        <taxon>Actinoplanes</taxon>
    </lineage>
</organism>
<evidence type="ECO:0000256" key="1">
    <source>
        <dbReference type="ARBA" id="ARBA00003800"/>
    </source>
</evidence>
<comment type="similarity">
    <text evidence="3 9">Belongs to the D-isomer specific 2-hydroxyacid dehydrogenase family.</text>
</comment>
<comment type="catalytic activity">
    <reaction evidence="7">
        <text>(R)-2-hydroxyglutarate + NAD(+) = 2-oxoglutarate + NADH + H(+)</text>
        <dbReference type="Rhea" id="RHEA:49612"/>
        <dbReference type="ChEBI" id="CHEBI:15378"/>
        <dbReference type="ChEBI" id="CHEBI:15801"/>
        <dbReference type="ChEBI" id="CHEBI:16810"/>
        <dbReference type="ChEBI" id="CHEBI:57540"/>
        <dbReference type="ChEBI" id="CHEBI:57945"/>
        <dbReference type="EC" id="1.1.1.399"/>
    </reaction>
</comment>
<dbReference type="SUPFAM" id="SSF52283">
    <property type="entry name" value="Formate/glycerate dehydrogenase catalytic domain-like"/>
    <property type="match status" value="1"/>
</dbReference>
<evidence type="ECO:0000313" key="11">
    <source>
        <dbReference type="EMBL" id="WIM95532.1"/>
    </source>
</evidence>
<keyword evidence="5 9" id="KW-0560">Oxidoreductase</keyword>
<gene>
    <name evidence="11" type="primary">serA</name>
    <name evidence="11" type="ORF">ACTOB_007649</name>
</gene>
<evidence type="ECO:0000313" key="12">
    <source>
        <dbReference type="Proteomes" id="UP001240150"/>
    </source>
</evidence>
<keyword evidence="6 9" id="KW-0520">NAD</keyword>
<dbReference type="Pfam" id="PF19304">
    <property type="entry name" value="PGDH_inter"/>
    <property type="match status" value="1"/>
</dbReference>
<evidence type="ECO:0000256" key="5">
    <source>
        <dbReference type="ARBA" id="ARBA00023002"/>
    </source>
</evidence>
<dbReference type="SUPFAM" id="SSF143548">
    <property type="entry name" value="Serine metabolism enzymes domain"/>
    <property type="match status" value="1"/>
</dbReference>
<dbReference type="CDD" id="cd12173">
    <property type="entry name" value="PGDH_4"/>
    <property type="match status" value="1"/>
</dbReference>
<keyword evidence="9" id="KW-0028">Amino-acid biosynthesis</keyword>
<comment type="catalytic activity">
    <reaction evidence="8 9">
        <text>(2R)-3-phosphoglycerate + NAD(+) = 3-phosphooxypyruvate + NADH + H(+)</text>
        <dbReference type="Rhea" id="RHEA:12641"/>
        <dbReference type="ChEBI" id="CHEBI:15378"/>
        <dbReference type="ChEBI" id="CHEBI:18110"/>
        <dbReference type="ChEBI" id="CHEBI:57540"/>
        <dbReference type="ChEBI" id="CHEBI:57945"/>
        <dbReference type="ChEBI" id="CHEBI:58272"/>
        <dbReference type="EC" id="1.1.1.95"/>
    </reaction>
</comment>
<dbReference type="PROSITE" id="PS00671">
    <property type="entry name" value="D_2_HYDROXYACID_DH_3"/>
    <property type="match status" value="1"/>
</dbReference>
<evidence type="ECO:0000256" key="9">
    <source>
        <dbReference type="RuleBase" id="RU363003"/>
    </source>
</evidence>
<name>A0ABY8WF18_9ACTN</name>
<comment type="pathway">
    <text evidence="2 9">Amino-acid biosynthesis; L-serine biosynthesis; L-serine from 3-phospho-D-glycerate: step 1/3.</text>
</comment>
<dbReference type="Proteomes" id="UP001240150">
    <property type="component" value="Chromosome"/>
</dbReference>
<dbReference type="CDD" id="cd04902">
    <property type="entry name" value="ACT_3PGDH-xct"/>
    <property type="match status" value="1"/>
</dbReference>
<dbReference type="Pfam" id="PF01842">
    <property type="entry name" value="ACT"/>
    <property type="match status" value="1"/>
</dbReference>
<feature type="domain" description="ACT" evidence="10">
    <location>
        <begin position="449"/>
        <end position="524"/>
    </location>
</feature>
<dbReference type="Pfam" id="PF00389">
    <property type="entry name" value="2-Hacid_dh"/>
    <property type="match status" value="1"/>
</dbReference>
<dbReference type="PROSITE" id="PS51671">
    <property type="entry name" value="ACT"/>
    <property type="match status" value="1"/>
</dbReference>
<reference evidence="11 12" key="1">
    <citation type="submission" date="2023-06" db="EMBL/GenBank/DDBJ databases">
        <authorList>
            <person name="Yushchuk O."/>
            <person name="Binda E."/>
            <person name="Ruckert-Reed C."/>
            <person name="Fedorenko V."/>
            <person name="Kalinowski J."/>
            <person name="Marinelli F."/>
        </authorList>
    </citation>
    <scope>NUCLEOTIDE SEQUENCE [LARGE SCALE GENOMIC DNA]</scope>
    <source>
        <strain evidence="11 12">NRRL 3884</strain>
    </source>
</reference>
<keyword evidence="12" id="KW-1185">Reference proteome</keyword>
<dbReference type="PANTHER" id="PTHR42938:SF47">
    <property type="entry name" value="HYDROXYPYRUVATE REDUCTASE"/>
    <property type="match status" value="1"/>
</dbReference>
<evidence type="ECO:0000256" key="4">
    <source>
        <dbReference type="ARBA" id="ARBA00021582"/>
    </source>
</evidence>
<dbReference type="SUPFAM" id="SSF51735">
    <property type="entry name" value="NAD(P)-binding Rossmann-fold domains"/>
    <property type="match status" value="1"/>
</dbReference>
<dbReference type="InterPro" id="IPR029753">
    <property type="entry name" value="D-isomer_DH_CS"/>
</dbReference>
<dbReference type="InterPro" id="IPR006139">
    <property type="entry name" value="D-isomer_2_OHA_DH_cat_dom"/>
</dbReference>
<dbReference type="Pfam" id="PF02826">
    <property type="entry name" value="2-Hacid_dh_C"/>
    <property type="match status" value="1"/>
</dbReference>
<dbReference type="Gene3D" id="3.30.70.260">
    <property type="match status" value="1"/>
</dbReference>
<dbReference type="NCBIfam" id="TIGR01327">
    <property type="entry name" value="PGDH"/>
    <property type="match status" value="1"/>
</dbReference>
<keyword evidence="9" id="KW-0718">Serine biosynthesis</keyword>
<dbReference type="InterPro" id="IPR006140">
    <property type="entry name" value="D-isomer_DH_NAD-bd"/>
</dbReference>
<dbReference type="InterPro" id="IPR036291">
    <property type="entry name" value="NAD(P)-bd_dom_sf"/>
</dbReference>
<evidence type="ECO:0000256" key="3">
    <source>
        <dbReference type="ARBA" id="ARBA00005854"/>
    </source>
</evidence>
<evidence type="ECO:0000256" key="8">
    <source>
        <dbReference type="ARBA" id="ARBA00048731"/>
    </source>
</evidence>
<evidence type="ECO:0000256" key="7">
    <source>
        <dbReference type="ARBA" id="ARBA00048126"/>
    </source>
</evidence>
<dbReference type="PROSITE" id="PS00065">
    <property type="entry name" value="D_2_HYDROXYACID_DH_1"/>
    <property type="match status" value="1"/>
</dbReference>
<dbReference type="GO" id="GO:0004617">
    <property type="term" value="F:phosphoglycerate dehydrogenase activity"/>
    <property type="evidence" value="ECO:0007669"/>
    <property type="project" value="UniProtKB-EC"/>
</dbReference>
<dbReference type="PANTHER" id="PTHR42938">
    <property type="entry name" value="FORMATE DEHYDROGENASE 1"/>
    <property type="match status" value="1"/>
</dbReference>
<dbReference type="InterPro" id="IPR029009">
    <property type="entry name" value="ASB_dom_sf"/>
</dbReference>
<dbReference type="InterPro" id="IPR045865">
    <property type="entry name" value="ACT-like_dom_sf"/>
</dbReference>
<dbReference type="EC" id="1.1.1.95" evidence="9"/>
<evidence type="ECO:0000259" key="10">
    <source>
        <dbReference type="PROSITE" id="PS51671"/>
    </source>
</evidence>
<evidence type="ECO:0000256" key="6">
    <source>
        <dbReference type="ARBA" id="ARBA00023027"/>
    </source>
</evidence>
<dbReference type="InterPro" id="IPR002912">
    <property type="entry name" value="ACT_dom"/>
</dbReference>
<dbReference type="InterPro" id="IPR029752">
    <property type="entry name" value="D-isomer_DH_CS1"/>
</dbReference>
<dbReference type="SUPFAM" id="SSF55021">
    <property type="entry name" value="ACT-like"/>
    <property type="match status" value="1"/>
</dbReference>
<dbReference type="Gene3D" id="3.30.1330.90">
    <property type="entry name" value="D-3-phosphoglycerate dehydrogenase, domain 3"/>
    <property type="match status" value="1"/>
</dbReference>
<dbReference type="EMBL" id="CP126980">
    <property type="protein sequence ID" value="WIM95532.1"/>
    <property type="molecule type" value="Genomic_DNA"/>
</dbReference>